<name>A0A5B8RCE0_9ZZZZ</name>
<dbReference type="EMBL" id="MN079082">
    <property type="protein sequence ID" value="QEA04357.1"/>
    <property type="molecule type" value="Genomic_DNA"/>
</dbReference>
<dbReference type="InterPro" id="IPR010727">
    <property type="entry name" value="DUF1302"/>
</dbReference>
<dbReference type="AlphaFoldDB" id="A0A5B8RCE0"/>
<accession>A0A5B8RCE0</accession>
<sequence>MKASKRWIAPGVAGVVLPLSLGFAGTVSAAEIGGFDVNGYVREYLSWNLDDVPETSADDKGDLSMARTTALLQARGDVGPARVTAIGRATYEGMTNYLDRLEDSTARTGERADFQDELNELEMREFYVDLNPTDRVFMRLGKQQVVWGETDFFQAMDVVHGYDQSWRSFLEPENENWRKPLTLANVNVRVPELTGELQLLFRPGWDAGEQVGNTYDLFGGRWAGLGNRGFNTQGIFPIEYHHEKGDTNDPHYGFRWSGAFGEYDGIAYSLNYYHTQGQNPVLYPTTRPDAPNNLAFVYPEIDIFGGTLSGYIPGIDSVYRAELAYVPDQPYNNFSLGVTEHDTYRLMLGLDTSLRLQNMFGTSNSSTLSLQAFNTYIDGHSQDRDDPAAVRNSFGSTEDENTTWLTGILTLPYRHDTITGQLVLVHDASNGGGVVVPSVEWQIGRHWRIKHELDLFYGGRHQGSSGGNSLFGSFDGADQFYTRITYQF</sequence>
<evidence type="ECO:0000313" key="1">
    <source>
        <dbReference type="EMBL" id="QEA04357.1"/>
    </source>
</evidence>
<organism evidence="1">
    <name type="scientific">uncultured organism</name>
    <dbReference type="NCBI Taxonomy" id="155900"/>
    <lineage>
        <taxon>unclassified sequences</taxon>
        <taxon>environmental samples</taxon>
    </lineage>
</organism>
<gene>
    <name evidence="1" type="ORF">KBTEX_00665</name>
</gene>
<protein>
    <recommendedName>
        <fullName evidence="2">Alginate export domain-containing protein</fullName>
    </recommendedName>
</protein>
<proteinExistence type="predicted"/>
<reference evidence="1" key="1">
    <citation type="submission" date="2019-06" db="EMBL/GenBank/DDBJ databases">
        <authorList>
            <person name="Murdoch R.W."/>
            <person name="Fathepure B."/>
        </authorList>
    </citation>
    <scope>NUCLEOTIDE SEQUENCE</scope>
</reference>
<dbReference type="Pfam" id="PF06980">
    <property type="entry name" value="DUF1302"/>
    <property type="match status" value="1"/>
</dbReference>
<evidence type="ECO:0008006" key="2">
    <source>
        <dbReference type="Google" id="ProtNLM"/>
    </source>
</evidence>